<dbReference type="EMBL" id="CP071793">
    <property type="protein sequence ID" value="QTD49921.1"/>
    <property type="molecule type" value="Genomic_DNA"/>
</dbReference>
<dbReference type="GO" id="GO:0047617">
    <property type="term" value="F:fatty acyl-CoA hydrolase activity"/>
    <property type="evidence" value="ECO:0007669"/>
    <property type="project" value="TreeGrafter"/>
</dbReference>
<dbReference type="Gene3D" id="3.10.129.10">
    <property type="entry name" value="Hotdog Thioesterase"/>
    <property type="match status" value="1"/>
</dbReference>
<dbReference type="PANTHER" id="PTHR31793">
    <property type="entry name" value="4-HYDROXYBENZOYL-COA THIOESTERASE FAMILY MEMBER"/>
    <property type="match status" value="1"/>
</dbReference>
<dbReference type="PANTHER" id="PTHR31793:SF27">
    <property type="entry name" value="NOVEL THIOESTERASE SUPERFAMILY DOMAIN AND SAPOSIN A-TYPE DOMAIN CONTAINING PROTEIN (0610012H03RIK)"/>
    <property type="match status" value="1"/>
</dbReference>
<name>A0A8A4TM19_SULCO</name>
<organism evidence="3 4">
    <name type="scientific">Sulfidibacter corallicola</name>
    <dbReference type="NCBI Taxonomy" id="2818388"/>
    <lineage>
        <taxon>Bacteria</taxon>
        <taxon>Pseudomonadati</taxon>
        <taxon>Acidobacteriota</taxon>
        <taxon>Holophagae</taxon>
        <taxon>Acanthopleuribacterales</taxon>
        <taxon>Acanthopleuribacteraceae</taxon>
        <taxon>Sulfidibacter</taxon>
    </lineage>
</organism>
<proteinExistence type="inferred from homology"/>
<dbReference type="Proteomes" id="UP000663929">
    <property type="component" value="Chromosome"/>
</dbReference>
<dbReference type="AlphaFoldDB" id="A0A8A4TM19"/>
<dbReference type="CDD" id="cd00586">
    <property type="entry name" value="4HBT"/>
    <property type="match status" value="1"/>
</dbReference>
<dbReference type="Pfam" id="PF13279">
    <property type="entry name" value="4HBT_2"/>
    <property type="match status" value="1"/>
</dbReference>
<dbReference type="SUPFAM" id="SSF54637">
    <property type="entry name" value="Thioesterase/thiol ester dehydrase-isomerase"/>
    <property type="match status" value="1"/>
</dbReference>
<keyword evidence="2" id="KW-0378">Hydrolase</keyword>
<dbReference type="KEGG" id="scor:J3U87_30435"/>
<comment type="similarity">
    <text evidence="1">Belongs to the 4-hydroxybenzoyl-CoA thioesterase family.</text>
</comment>
<evidence type="ECO:0000313" key="3">
    <source>
        <dbReference type="EMBL" id="QTD49921.1"/>
    </source>
</evidence>
<dbReference type="InterPro" id="IPR050563">
    <property type="entry name" value="4-hydroxybenzoyl-CoA_TE"/>
</dbReference>
<evidence type="ECO:0000256" key="2">
    <source>
        <dbReference type="ARBA" id="ARBA00022801"/>
    </source>
</evidence>
<sequence length="121" mass="13536">MDALGHVNNARFFTYFEQARIAFFDHIDANRFWSDVQGPVLASATCNFRRMIKYPADLEVGTRVLEIRNRSFVLETAVFQVGDDGLLADGTTAVVWADYREGKSVPMPDELRAALEGFGTA</sequence>
<dbReference type="InterPro" id="IPR029069">
    <property type="entry name" value="HotDog_dom_sf"/>
</dbReference>
<keyword evidence="4" id="KW-1185">Reference proteome</keyword>
<protein>
    <submittedName>
        <fullName evidence="3">Acyl-CoA thioesterase</fullName>
    </submittedName>
</protein>
<reference evidence="3" key="1">
    <citation type="submission" date="2021-03" db="EMBL/GenBank/DDBJ databases">
        <title>Acanthopleuribacteraceae sp. M133.</title>
        <authorList>
            <person name="Wang G."/>
        </authorList>
    </citation>
    <scope>NUCLEOTIDE SEQUENCE</scope>
    <source>
        <strain evidence="3">M133</strain>
    </source>
</reference>
<accession>A0A8A4TM19</accession>
<evidence type="ECO:0000256" key="1">
    <source>
        <dbReference type="ARBA" id="ARBA00005953"/>
    </source>
</evidence>
<evidence type="ECO:0000313" key="4">
    <source>
        <dbReference type="Proteomes" id="UP000663929"/>
    </source>
</evidence>
<gene>
    <name evidence="3" type="ORF">J3U87_30435</name>
</gene>